<dbReference type="InterPro" id="IPR036397">
    <property type="entry name" value="RNaseH_sf"/>
</dbReference>
<dbReference type="PANTHER" id="PTHR47723">
    <property type="entry name" value="OS05G0353850 PROTEIN"/>
    <property type="match status" value="1"/>
</dbReference>
<dbReference type="InterPro" id="IPR044730">
    <property type="entry name" value="RNase_H-like_dom_plant"/>
</dbReference>
<dbReference type="AlphaFoldDB" id="A0AAV5F6X2"/>
<dbReference type="Proteomes" id="UP001054889">
    <property type="component" value="Unassembled WGS sequence"/>
</dbReference>
<gene>
    <name evidence="3" type="primary">gb19007</name>
    <name evidence="3" type="ORF">PR202_gb19007</name>
</gene>
<accession>A0AAV5F6X2</accession>
<keyword evidence="4" id="KW-1185">Reference proteome</keyword>
<reference evidence="3" key="2">
    <citation type="submission" date="2021-12" db="EMBL/GenBank/DDBJ databases">
        <title>Resequencing data analysis of finger millet.</title>
        <authorList>
            <person name="Hatakeyama M."/>
            <person name="Aluri S."/>
            <person name="Balachadran M.T."/>
            <person name="Sivarajan S.R."/>
            <person name="Poveda L."/>
            <person name="Shimizu-Inatsugi R."/>
            <person name="Schlapbach R."/>
            <person name="Sreeman S.M."/>
            <person name="Shimizu K.K."/>
        </authorList>
    </citation>
    <scope>NUCLEOTIDE SEQUENCE</scope>
</reference>
<feature type="domain" description="RNase H type-1" evidence="2">
    <location>
        <begin position="213"/>
        <end position="334"/>
    </location>
</feature>
<dbReference type="InterPro" id="IPR053151">
    <property type="entry name" value="RNase_H-like"/>
</dbReference>
<dbReference type="PANTHER" id="PTHR47723:SF24">
    <property type="entry name" value="RNASE H TYPE-1 DOMAIN-CONTAINING PROTEIN"/>
    <property type="match status" value="1"/>
</dbReference>
<feature type="region of interest" description="Disordered" evidence="1">
    <location>
        <begin position="148"/>
        <end position="179"/>
    </location>
</feature>
<evidence type="ECO:0000256" key="1">
    <source>
        <dbReference type="SAM" id="MobiDB-lite"/>
    </source>
</evidence>
<name>A0AAV5F6X2_ELECO</name>
<evidence type="ECO:0000313" key="3">
    <source>
        <dbReference type="EMBL" id="GJN30680.1"/>
    </source>
</evidence>
<dbReference type="InterPro" id="IPR002156">
    <property type="entry name" value="RNaseH_domain"/>
</dbReference>
<dbReference type="Gene3D" id="3.30.420.10">
    <property type="entry name" value="Ribonuclease H-like superfamily/Ribonuclease H"/>
    <property type="match status" value="1"/>
</dbReference>
<proteinExistence type="predicted"/>
<protein>
    <recommendedName>
        <fullName evidence="2">RNase H type-1 domain-containing protein</fullName>
    </recommendedName>
</protein>
<dbReference type="EMBL" id="BQKI01000082">
    <property type="protein sequence ID" value="GJN30680.1"/>
    <property type="molecule type" value="Genomic_DNA"/>
</dbReference>
<dbReference type="SUPFAM" id="SSF53098">
    <property type="entry name" value="Ribonuclease H-like"/>
    <property type="match status" value="1"/>
</dbReference>
<dbReference type="GO" id="GO:0004523">
    <property type="term" value="F:RNA-DNA hybrid ribonuclease activity"/>
    <property type="evidence" value="ECO:0007669"/>
    <property type="project" value="InterPro"/>
</dbReference>
<dbReference type="CDD" id="cd06222">
    <property type="entry name" value="RNase_H_like"/>
    <property type="match status" value="1"/>
</dbReference>
<evidence type="ECO:0000259" key="2">
    <source>
        <dbReference type="Pfam" id="PF13456"/>
    </source>
</evidence>
<organism evidence="3 4">
    <name type="scientific">Eleusine coracana subsp. coracana</name>
    <dbReference type="NCBI Taxonomy" id="191504"/>
    <lineage>
        <taxon>Eukaryota</taxon>
        <taxon>Viridiplantae</taxon>
        <taxon>Streptophyta</taxon>
        <taxon>Embryophyta</taxon>
        <taxon>Tracheophyta</taxon>
        <taxon>Spermatophyta</taxon>
        <taxon>Magnoliopsida</taxon>
        <taxon>Liliopsida</taxon>
        <taxon>Poales</taxon>
        <taxon>Poaceae</taxon>
        <taxon>PACMAD clade</taxon>
        <taxon>Chloridoideae</taxon>
        <taxon>Cynodonteae</taxon>
        <taxon>Eleusininae</taxon>
        <taxon>Eleusine</taxon>
    </lineage>
</organism>
<sequence>MAAEQEVEADENEDDIIDAHLEDLGFEAPEKWLAVAWYYSGFLFSVSKLFQEMSKAWGIQDDVPARDLGGNRFLMEFPSKKEVSSVEALHRFHPKKIKRAGEKNTQFRVASAKGVTSAIADRISNLANNTMEVDEQAVEIKEEVLTEGEAKGGKATKRSKVDPSLSIGQDTSSIDPKGKRPMVMTMQKKACYERQMKGHPKWEAPPDGWVKINANGGFDTSTWNAGIGMIIRDSNGRALLCSWRVIFNARDAKEIEAMAAREGLLLAAEWVHEKAILETDCASVIQAFKQVNNLRSSLTFVSREGVEASRRLPHFSLSLAKREQNKAAHELAQLAKRTKHTIVWHLHVPECVEQLIAEDCNTSLE</sequence>
<dbReference type="GO" id="GO:0003676">
    <property type="term" value="F:nucleic acid binding"/>
    <property type="evidence" value="ECO:0007669"/>
    <property type="project" value="InterPro"/>
</dbReference>
<reference evidence="3" key="1">
    <citation type="journal article" date="2018" name="DNA Res.">
        <title>Multiple hybrid de novo genome assembly of finger millet, an orphan allotetraploid crop.</title>
        <authorList>
            <person name="Hatakeyama M."/>
            <person name="Aluri S."/>
            <person name="Balachadran M.T."/>
            <person name="Sivarajan S.R."/>
            <person name="Patrignani A."/>
            <person name="Gruter S."/>
            <person name="Poveda L."/>
            <person name="Shimizu-Inatsugi R."/>
            <person name="Baeten J."/>
            <person name="Francoijs K.J."/>
            <person name="Nataraja K.N."/>
            <person name="Reddy Y.A.N."/>
            <person name="Phadnis S."/>
            <person name="Ravikumar R.L."/>
            <person name="Schlapbach R."/>
            <person name="Sreeman S.M."/>
            <person name="Shimizu K.K."/>
        </authorList>
    </citation>
    <scope>NUCLEOTIDE SEQUENCE</scope>
</reference>
<comment type="caution">
    <text evidence="3">The sequence shown here is derived from an EMBL/GenBank/DDBJ whole genome shotgun (WGS) entry which is preliminary data.</text>
</comment>
<evidence type="ECO:0000313" key="4">
    <source>
        <dbReference type="Proteomes" id="UP001054889"/>
    </source>
</evidence>
<dbReference type="InterPro" id="IPR012337">
    <property type="entry name" value="RNaseH-like_sf"/>
</dbReference>
<dbReference type="Pfam" id="PF13456">
    <property type="entry name" value="RVT_3"/>
    <property type="match status" value="1"/>
</dbReference>